<feature type="domain" description="N-acetyltransferase" evidence="1">
    <location>
        <begin position="25"/>
        <end position="182"/>
    </location>
</feature>
<gene>
    <name evidence="2" type="ORF">V1634_34350</name>
</gene>
<dbReference type="InterPro" id="IPR016181">
    <property type="entry name" value="Acyl_CoA_acyltransferase"/>
</dbReference>
<accession>A0ABU7SPQ0</accession>
<dbReference type="RefSeq" id="WP_331211802.1">
    <property type="nucleotide sequence ID" value="NZ_JAZGQL010000038.1"/>
</dbReference>
<evidence type="ECO:0000259" key="1">
    <source>
        <dbReference type="PROSITE" id="PS51186"/>
    </source>
</evidence>
<protein>
    <submittedName>
        <fullName evidence="2">GNAT family N-acetyltransferase</fullName>
    </submittedName>
</protein>
<dbReference type="SUPFAM" id="SSF55729">
    <property type="entry name" value="Acyl-CoA N-acyltransferases (Nat)"/>
    <property type="match status" value="1"/>
</dbReference>
<keyword evidence="3" id="KW-1185">Reference proteome</keyword>
<name>A0ABU7SPQ0_9ACTN</name>
<dbReference type="InterPro" id="IPR000182">
    <property type="entry name" value="GNAT_dom"/>
</dbReference>
<dbReference type="PROSITE" id="PS51186">
    <property type="entry name" value="GNAT"/>
    <property type="match status" value="1"/>
</dbReference>
<dbReference type="PANTHER" id="PTHR43792">
    <property type="entry name" value="GNAT FAMILY, PUTATIVE (AFU_ORTHOLOGUE AFUA_3G00765)-RELATED-RELATED"/>
    <property type="match status" value="1"/>
</dbReference>
<dbReference type="EMBL" id="JAZGQL010000038">
    <property type="protein sequence ID" value="MEE6311923.1"/>
    <property type="molecule type" value="Genomic_DNA"/>
</dbReference>
<dbReference type="Proteomes" id="UP001339911">
    <property type="component" value="Unassembled WGS sequence"/>
</dbReference>
<sequence>MNGGDAGLPARTGVWMRTSLATPRLRLRPFTLDDAEELHGLFADPLTHTIGSGPFTALSETERWIRNRMRVQREHGLCWYALRDLDTDTLIGNCGMLSGPTGYVEPEIGYLIRRSRQGHGYASEAARAVLSECRSAGIGRVWASIRPRNVPSRRIAERLGMRIARTDRDDRGPLIFYVVDLAGPTSESTPTSHG</sequence>
<proteinExistence type="predicted"/>
<dbReference type="InterPro" id="IPR051531">
    <property type="entry name" value="N-acetyltransferase"/>
</dbReference>
<evidence type="ECO:0000313" key="3">
    <source>
        <dbReference type="Proteomes" id="UP001339911"/>
    </source>
</evidence>
<reference evidence="2 3" key="1">
    <citation type="submission" date="2024-01" db="EMBL/GenBank/DDBJ databases">
        <title>Genome insights into Plantactinospora veratri sp. nov.</title>
        <authorList>
            <person name="Wang L."/>
        </authorList>
    </citation>
    <scope>NUCLEOTIDE SEQUENCE [LARGE SCALE GENOMIC DNA]</scope>
    <source>
        <strain evidence="2 3">NEAU-FHS4</strain>
    </source>
</reference>
<dbReference type="Pfam" id="PF13302">
    <property type="entry name" value="Acetyltransf_3"/>
    <property type="match status" value="1"/>
</dbReference>
<organism evidence="2 3">
    <name type="scientific">Plantactinospora veratri</name>
    <dbReference type="NCBI Taxonomy" id="1436122"/>
    <lineage>
        <taxon>Bacteria</taxon>
        <taxon>Bacillati</taxon>
        <taxon>Actinomycetota</taxon>
        <taxon>Actinomycetes</taxon>
        <taxon>Micromonosporales</taxon>
        <taxon>Micromonosporaceae</taxon>
        <taxon>Plantactinospora</taxon>
    </lineage>
</organism>
<comment type="caution">
    <text evidence="2">The sequence shown here is derived from an EMBL/GenBank/DDBJ whole genome shotgun (WGS) entry which is preliminary data.</text>
</comment>
<dbReference type="PANTHER" id="PTHR43792:SF1">
    <property type="entry name" value="N-ACETYLTRANSFERASE DOMAIN-CONTAINING PROTEIN"/>
    <property type="match status" value="1"/>
</dbReference>
<dbReference type="Gene3D" id="3.40.630.30">
    <property type="match status" value="1"/>
</dbReference>
<evidence type="ECO:0000313" key="2">
    <source>
        <dbReference type="EMBL" id="MEE6311923.1"/>
    </source>
</evidence>